<keyword evidence="1" id="KW-0732">Signal</keyword>
<evidence type="ECO:0000313" key="3">
    <source>
        <dbReference type="Proteomes" id="UP000027195"/>
    </source>
</evidence>
<feature type="chain" id="PRO_5001641668" evidence="1">
    <location>
        <begin position="18"/>
        <end position="210"/>
    </location>
</feature>
<organism evidence="2 3">
    <name type="scientific">Botryobasidium botryosum (strain FD-172 SS1)</name>
    <dbReference type="NCBI Taxonomy" id="930990"/>
    <lineage>
        <taxon>Eukaryota</taxon>
        <taxon>Fungi</taxon>
        <taxon>Dikarya</taxon>
        <taxon>Basidiomycota</taxon>
        <taxon>Agaricomycotina</taxon>
        <taxon>Agaricomycetes</taxon>
        <taxon>Cantharellales</taxon>
        <taxon>Botryobasidiaceae</taxon>
        <taxon>Botryobasidium</taxon>
    </lineage>
</organism>
<dbReference type="InParanoid" id="A0A067MV55"/>
<gene>
    <name evidence="2" type="ORF">BOTBODRAFT_44086</name>
</gene>
<dbReference type="Proteomes" id="UP000027195">
    <property type="component" value="Unassembled WGS sequence"/>
</dbReference>
<dbReference type="HOGENOM" id="CLU_1309919_0_0_1"/>
<evidence type="ECO:0000313" key="2">
    <source>
        <dbReference type="EMBL" id="KDQ15426.1"/>
    </source>
</evidence>
<protein>
    <submittedName>
        <fullName evidence="2">Uncharacterized protein</fullName>
    </submittedName>
</protein>
<dbReference type="OrthoDB" id="3229881at2759"/>
<reference evidence="3" key="1">
    <citation type="journal article" date="2014" name="Proc. Natl. Acad. Sci. U.S.A.">
        <title>Extensive sampling of basidiomycete genomes demonstrates inadequacy of the white-rot/brown-rot paradigm for wood decay fungi.</title>
        <authorList>
            <person name="Riley R."/>
            <person name="Salamov A.A."/>
            <person name="Brown D.W."/>
            <person name="Nagy L.G."/>
            <person name="Floudas D."/>
            <person name="Held B.W."/>
            <person name="Levasseur A."/>
            <person name="Lombard V."/>
            <person name="Morin E."/>
            <person name="Otillar R."/>
            <person name="Lindquist E.A."/>
            <person name="Sun H."/>
            <person name="LaButti K.M."/>
            <person name="Schmutz J."/>
            <person name="Jabbour D."/>
            <person name="Luo H."/>
            <person name="Baker S.E."/>
            <person name="Pisabarro A.G."/>
            <person name="Walton J.D."/>
            <person name="Blanchette R.A."/>
            <person name="Henrissat B."/>
            <person name="Martin F."/>
            <person name="Cullen D."/>
            <person name="Hibbett D.S."/>
            <person name="Grigoriev I.V."/>
        </authorList>
    </citation>
    <scope>NUCLEOTIDE SEQUENCE [LARGE SCALE GENOMIC DNA]</scope>
    <source>
        <strain evidence="3">FD-172 SS1</strain>
    </source>
</reference>
<evidence type="ECO:0000256" key="1">
    <source>
        <dbReference type="SAM" id="SignalP"/>
    </source>
</evidence>
<proteinExistence type="predicted"/>
<accession>A0A067MV55</accession>
<dbReference type="EMBL" id="KL198032">
    <property type="protein sequence ID" value="KDQ15426.1"/>
    <property type="molecule type" value="Genomic_DNA"/>
</dbReference>
<name>A0A067MV55_BOTB1</name>
<dbReference type="AlphaFoldDB" id="A0A067MV55"/>
<feature type="signal peptide" evidence="1">
    <location>
        <begin position="1"/>
        <end position="17"/>
    </location>
</feature>
<keyword evidence="3" id="KW-1185">Reference proteome</keyword>
<sequence length="210" mass="23195">MFTLLRLTLLLIPLALAHPMLEMSDFRMNRQTGFSGTWGADRIRALRHIEGTNGQTYLASSAGAGYPGNIVIRVAEQRKEAIPFVVTHGNFLQVVNSTSMLYVNVVNTTLPNATHGTTRSPHALPQLKLKLSTKKEGVRGQWSWTNMNVIQFELASGQANNGWFYSCPDVEVHGELGVFIDFNHVSEHRLAASSCVGTTLHSFGELDVEE</sequence>